<feature type="domain" description="SIS" evidence="3">
    <location>
        <begin position="424"/>
        <end position="607"/>
    </location>
</feature>
<dbReference type="Pfam" id="PF01979">
    <property type="entry name" value="Amidohydro_1"/>
    <property type="match status" value="1"/>
</dbReference>
<reference evidence="4 5" key="1">
    <citation type="submission" date="2018-03" db="EMBL/GenBank/DDBJ databases">
        <title>Genomic Encyclopedia of Archaeal and Bacterial Type Strains, Phase II (KMG-II): from individual species to whole genera.</title>
        <authorList>
            <person name="Goeker M."/>
        </authorList>
    </citation>
    <scope>NUCLEOTIDE SEQUENCE [LARGE SCALE GENOMIC DNA]</scope>
    <source>
        <strain evidence="4 5">DSM 44946</strain>
    </source>
</reference>
<dbReference type="Pfam" id="PF13580">
    <property type="entry name" value="SIS_2"/>
    <property type="match status" value="1"/>
</dbReference>
<dbReference type="GO" id="GO:0008448">
    <property type="term" value="F:N-acetylglucosamine-6-phosphate deacetylase activity"/>
    <property type="evidence" value="ECO:0007669"/>
    <property type="project" value="TreeGrafter"/>
</dbReference>
<comment type="similarity">
    <text evidence="1">Belongs to the metallo-dependent hydrolases superfamily. NagA family.</text>
</comment>
<comment type="caution">
    <text evidence="4">The sequence shown here is derived from an EMBL/GenBank/DDBJ whole genome shotgun (WGS) entry which is preliminary data.</text>
</comment>
<evidence type="ECO:0000256" key="1">
    <source>
        <dbReference type="ARBA" id="ARBA00010716"/>
    </source>
</evidence>
<dbReference type="Gene3D" id="3.20.20.140">
    <property type="entry name" value="Metal-dependent hydrolases"/>
    <property type="match status" value="1"/>
</dbReference>
<evidence type="ECO:0000259" key="3">
    <source>
        <dbReference type="PROSITE" id="PS51464"/>
    </source>
</evidence>
<evidence type="ECO:0000256" key="2">
    <source>
        <dbReference type="ARBA" id="ARBA00022801"/>
    </source>
</evidence>
<dbReference type="Proteomes" id="UP000237797">
    <property type="component" value="Unassembled WGS sequence"/>
</dbReference>
<proteinExistence type="inferred from homology"/>
<gene>
    <name evidence="4" type="ORF">CLV97_107104</name>
</gene>
<dbReference type="GO" id="GO:0006046">
    <property type="term" value="P:N-acetylglucosamine catabolic process"/>
    <property type="evidence" value="ECO:0007669"/>
    <property type="project" value="TreeGrafter"/>
</dbReference>
<dbReference type="InterPro" id="IPR006680">
    <property type="entry name" value="Amidohydro-rel"/>
</dbReference>
<name>A0A2T0LGD5_9BACL</name>
<organism evidence="4 5">
    <name type="scientific">Planifilum fimeticola</name>
    <dbReference type="NCBI Taxonomy" id="201975"/>
    <lineage>
        <taxon>Bacteria</taxon>
        <taxon>Bacillati</taxon>
        <taxon>Bacillota</taxon>
        <taxon>Bacilli</taxon>
        <taxon>Bacillales</taxon>
        <taxon>Thermoactinomycetaceae</taxon>
        <taxon>Planifilum</taxon>
    </lineage>
</organism>
<dbReference type="InterPro" id="IPR046348">
    <property type="entry name" value="SIS_dom_sf"/>
</dbReference>
<dbReference type="RefSeq" id="WP_245891402.1">
    <property type="nucleotide sequence ID" value="NZ_PVNE01000007.1"/>
</dbReference>
<dbReference type="SUPFAM" id="SSF53697">
    <property type="entry name" value="SIS domain"/>
    <property type="match status" value="1"/>
</dbReference>
<protein>
    <submittedName>
        <fullName evidence="4">N-acetylglucosamine-6-phosphate deacetylase</fullName>
    </submittedName>
</protein>
<dbReference type="AlphaFoldDB" id="A0A2T0LGD5"/>
<dbReference type="InterPro" id="IPR001347">
    <property type="entry name" value="SIS_dom"/>
</dbReference>
<accession>A0A2T0LGD5</accession>
<sequence>MGEWMGIHYRSGIPVRLEIRHGRVERIEELPGVDRGELPWIAPGLVDLQVNGYGGHDLNALPLDESRVIGVTRCLWREGVTTYFPTIITNHEEAIESALRMICDVCSRYEEIGRCIAGIHLEGPFISPEEGPRGAHPREYVREPDWELFQRWQEAAGGRIRILTLSPEWPGVTEFIRRCTENGVIVSIGHTAATCEQIRAAVRAGARMSTHLGNGAHLMLPRHPNYLWEQLAQDELWSCMIADGFHLPESVLKVIMRVKGEKALLVSDTVTFGGLKPGEYTSHIGGKVVLTPEGKLHLAGNPNLLAGSAQPLKRGIEHLVKTSLCPLSEAWNMASLRPARLADLPNKDALVKGAPADFVLFHWGRRGYKYGKPSSTGSAFSVLIKRKEEGPMSVMTQYLHKVVEHLQRLHDEESESIRKAARIIADHIKQDKIVYAYGPGGHSNLGPQEIFFRAGGLMHVSAILDEGTLLSNGALRSMAIERTPGYGKIVIQDHGLKKGDLLIIINAYGINAATIDAALEAKRLGVKTIGVTSVRHASSTPEDHPARHPSKQNLHDLVDIVIDTKVEVGDAVVEIEGLSQRVAAISTFANAYCLNAMVAETVDLLVKEGVHPPIWMSGNAPGGDEANARFIERFKGRIKNL</sequence>
<dbReference type="NCBIfam" id="NF002805">
    <property type="entry name" value="PRK02947.1"/>
    <property type="match status" value="1"/>
</dbReference>
<dbReference type="GO" id="GO:0097367">
    <property type="term" value="F:carbohydrate derivative binding"/>
    <property type="evidence" value="ECO:0007669"/>
    <property type="project" value="InterPro"/>
</dbReference>
<keyword evidence="2" id="KW-0378">Hydrolase</keyword>
<dbReference type="InterPro" id="IPR032466">
    <property type="entry name" value="Metal_Hydrolase"/>
</dbReference>
<dbReference type="EMBL" id="PVNE01000007">
    <property type="protein sequence ID" value="PRX41338.1"/>
    <property type="molecule type" value="Genomic_DNA"/>
</dbReference>
<dbReference type="PANTHER" id="PTHR11113">
    <property type="entry name" value="N-ACETYLGLUCOSAMINE-6-PHOSPHATE DEACETYLASE"/>
    <property type="match status" value="1"/>
</dbReference>
<dbReference type="SUPFAM" id="SSF51556">
    <property type="entry name" value="Metallo-dependent hydrolases"/>
    <property type="match status" value="1"/>
</dbReference>
<dbReference type="PROSITE" id="PS51464">
    <property type="entry name" value="SIS"/>
    <property type="match status" value="1"/>
</dbReference>
<dbReference type="Gene3D" id="3.40.50.10490">
    <property type="entry name" value="Glucose-6-phosphate isomerase like protein, domain 1"/>
    <property type="match status" value="1"/>
</dbReference>
<dbReference type="PANTHER" id="PTHR11113:SF14">
    <property type="entry name" value="N-ACETYLGLUCOSAMINE-6-PHOSPHATE DEACETYLASE"/>
    <property type="match status" value="1"/>
</dbReference>
<evidence type="ECO:0000313" key="5">
    <source>
        <dbReference type="Proteomes" id="UP000237797"/>
    </source>
</evidence>
<evidence type="ECO:0000313" key="4">
    <source>
        <dbReference type="EMBL" id="PRX41338.1"/>
    </source>
</evidence>
<keyword evidence="5" id="KW-1185">Reference proteome</keyword>